<keyword evidence="5" id="KW-0349">Heme</keyword>
<dbReference type="Pfam" id="PF01292">
    <property type="entry name" value="Ni_hydr_CYTB"/>
    <property type="match status" value="1"/>
</dbReference>
<comment type="caution">
    <text evidence="15">The sequence shown here is derived from an EMBL/GenBank/DDBJ whole genome shotgun (WGS) entry which is preliminary data.</text>
</comment>
<comment type="subcellular location">
    <subcellularLocation>
        <location evidence="2">Cell membrane</location>
        <topology evidence="2">Multi-pass membrane protein</topology>
    </subcellularLocation>
</comment>
<evidence type="ECO:0000256" key="13">
    <source>
        <dbReference type="SAM" id="Phobius"/>
    </source>
</evidence>
<keyword evidence="16" id="KW-1185">Reference proteome</keyword>
<dbReference type="InterPro" id="IPR052168">
    <property type="entry name" value="Cytochrome_b561_oxidase"/>
</dbReference>
<feature type="transmembrane region" description="Helical" evidence="13">
    <location>
        <begin position="51"/>
        <end position="70"/>
    </location>
</feature>
<evidence type="ECO:0000256" key="11">
    <source>
        <dbReference type="ARBA" id="ARBA00023136"/>
    </source>
</evidence>
<evidence type="ECO:0000256" key="2">
    <source>
        <dbReference type="ARBA" id="ARBA00004651"/>
    </source>
</evidence>
<dbReference type="EMBL" id="JANIBK010000015">
    <property type="protein sequence ID" value="MCQ8127757.1"/>
    <property type="molecule type" value="Genomic_DNA"/>
</dbReference>
<gene>
    <name evidence="15" type="ORF">NP596_04715</name>
</gene>
<comment type="similarity">
    <text evidence="12">Belongs to the cytochrome b561 family.</text>
</comment>
<evidence type="ECO:0000256" key="5">
    <source>
        <dbReference type="ARBA" id="ARBA00022617"/>
    </source>
</evidence>
<keyword evidence="3" id="KW-0813">Transport</keyword>
<evidence type="ECO:0000256" key="12">
    <source>
        <dbReference type="ARBA" id="ARBA00037975"/>
    </source>
</evidence>
<evidence type="ECO:0000256" key="3">
    <source>
        <dbReference type="ARBA" id="ARBA00022448"/>
    </source>
</evidence>
<keyword evidence="10" id="KW-0408">Iron</keyword>
<dbReference type="PANTHER" id="PTHR30529">
    <property type="entry name" value="CYTOCHROME B561"/>
    <property type="match status" value="1"/>
</dbReference>
<keyword evidence="4" id="KW-1003">Cell membrane</keyword>
<proteinExistence type="inferred from homology"/>
<feature type="transmembrane region" description="Helical" evidence="13">
    <location>
        <begin position="149"/>
        <end position="166"/>
    </location>
</feature>
<dbReference type="InterPro" id="IPR016174">
    <property type="entry name" value="Di-haem_cyt_TM"/>
</dbReference>
<evidence type="ECO:0000313" key="15">
    <source>
        <dbReference type="EMBL" id="MCQ8127757.1"/>
    </source>
</evidence>
<dbReference type="SUPFAM" id="SSF81342">
    <property type="entry name" value="Transmembrane di-heme cytochromes"/>
    <property type="match status" value="1"/>
</dbReference>
<dbReference type="InterPro" id="IPR011577">
    <property type="entry name" value="Cyt_b561_bac/Ni-Hgenase"/>
</dbReference>
<keyword evidence="6 13" id="KW-0812">Transmembrane</keyword>
<dbReference type="RefSeq" id="WP_256614106.1">
    <property type="nucleotide sequence ID" value="NZ_JANIBK010000015.1"/>
</dbReference>
<organism evidence="15 16">
    <name type="scientific">Methylomonas rivi</name>
    <dbReference type="NCBI Taxonomy" id="2952226"/>
    <lineage>
        <taxon>Bacteria</taxon>
        <taxon>Pseudomonadati</taxon>
        <taxon>Pseudomonadota</taxon>
        <taxon>Gammaproteobacteria</taxon>
        <taxon>Methylococcales</taxon>
        <taxon>Methylococcaceae</taxon>
        <taxon>Methylomonas</taxon>
    </lineage>
</organism>
<evidence type="ECO:0000256" key="8">
    <source>
        <dbReference type="ARBA" id="ARBA00022982"/>
    </source>
</evidence>
<name>A0ABT1U1Q1_9GAMM</name>
<evidence type="ECO:0000256" key="4">
    <source>
        <dbReference type="ARBA" id="ARBA00022475"/>
    </source>
</evidence>
<feature type="domain" description="Cytochrome b561 bacterial/Ni-hydrogenase" evidence="14">
    <location>
        <begin position="8"/>
        <end position="178"/>
    </location>
</feature>
<feature type="transmembrane region" description="Helical" evidence="13">
    <location>
        <begin position="12"/>
        <end position="31"/>
    </location>
</feature>
<dbReference type="Proteomes" id="UP001524586">
    <property type="component" value="Unassembled WGS sequence"/>
</dbReference>
<accession>A0ABT1U1Q1</accession>
<protein>
    <submittedName>
        <fullName evidence="15">Cytochrome b</fullName>
    </submittedName>
</protein>
<evidence type="ECO:0000256" key="1">
    <source>
        <dbReference type="ARBA" id="ARBA00001970"/>
    </source>
</evidence>
<comment type="cofactor">
    <cofactor evidence="1">
        <name>heme b</name>
        <dbReference type="ChEBI" id="CHEBI:60344"/>
    </cofactor>
</comment>
<reference evidence="15 16" key="1">
    <citation type="submission" date="2022-07" db="EMBL/GenBank/DDBJ databases">
        <title>Methylomonas rivi sp. nov., Methylomonas rosea sp. nov., Methylomonas aureus sp. nov. and Methylomonas subterranea sp. nov., four novel methanotrophs isolated from a freshwater creek and the deep terrestrial subsurface.</title>
        <authorList>
            <person name="Abin C."/>
            <person name="Sankaranarayanan K."/>
            <person name="Garner C."/>
            <person name="Sindelar R."/>
            <person name="Kotary K."/>
            <person name="Garner R."/>
            <person name="Barclay S."/>
            <person name="Lawson P."/>
            <person name="Krumholz L."/>
        </authorList>
    </citation>
    <scope>NUCLEOTIDE SEQUENCE [LARGE SCALE GENOMIC DNA]</scope>
    <source>
        <strain evidence="15 16">WSC-6</strain>
    </source>
</reference>
<evidence type="ECO:0000259" key="14">
    <source>
        <dbReference type="Pfam" id="PF01292"/>
    </source>
</evidence>
<feature type="transmembrane region" description="Helical" evidence="13">
    <location>
        <begin position="91"/>
        <end position="111"/>
    </location>
</feature>
<evidence type="ECO:0000256" key="7">
    <source>
        <dbReference type="ARBA" id="ARBA00022723"/>
    </source>
</evidence>
<dbReference type="PANTHER" id="PTHR30529:SF3">
    <property type="entry name" value="CYTOCHROME B561 HOMOLOG 1"/>
    <property type="match status" value="1"/>
</dbReference>
<evidence type="ECO:0000313" key="16">
    <source>
        <dbReference type="Proteomes" id="UP001524586"/>
    </source>
</evidence>
<keyword evidence="7" id="KW-0479">Metal-binding</keyword>
<keyword evidence="8" id="KW-0249">Electron transport</keyword>
<evidence type="ECO:0000256" key="6">
    <source>
        <dbReference type="ARBA" id="ARBA00022692"/>
    </source>
</evidence>
<sequence>MLKCTEDRYATFSIALHWLMFILMVGVYAFIELRELFPKGSDPREAMKALHFMLGLSVLVLILPRLIVRLRSGTPAIVPAPPAWQRLAAKLAHLALYLIMLGMPVLGWLTLSAAGKPIPFYGFELPALLPEDKALGKSLKELHATIGELGYFLIGLHIIAALFHHYKQRDNTLVRMLPAGKSDTRTPRQS</sequence>
<evidence type="ECO:0000256" key="9">
    <source>
        <dbReference type="ARBA" id="ARBA00022989"/>
    </source>
</evidence>
<keyword evidence="11 13" id="KW-0472">Membrane</keyword>
<evidence type="ECO:0000256" key="10">
    <source>
        <dbReference type="ARBA" id="ARBA00023004"/>
    </source>
</evidence>
<keyword evidence="9 13" id="KW-1133">Transmembrane helix</keyword>